<dbReference type="InterPro" id="IPR015422">
    <property type="entry name" value="PyrdxlP-dep_Trfase_small"/>
</dbReference>
<dbReference type="GO" id="GO:0030170">
    <property type="term" value="F:pyridoxal phosphate binding"/>
    <property type="evidence" value="ECO:0007669"/>
    <property type="project" value="InterPro"/>
</dbReference>
<dbReference type="InterPro" id="IPR004839">
    <property type="entry name" value="Aminotransferase_I/II_large"/>
</dbReference>
<keyword evidence="3" id="KW-0032">Aminotransferase</keyword>
<dbReference type="PROSITE" id="PS00105">
    <property type="entry name" value="AA_TRANSFER_CLASS_1"/>
    <property type="match status" value="1"/>
</dbReference>
<evidence type="ECO:0000259" key="4">
    <source>
        <dbReference type="Pfam" id="PF00155"/>
    </source>
</evidence>
<sequence>MQPRNEAILRGHGGRVDEAERLYPEAPTPWIDLSTGINPHAYPVPAVDPEAYRRLPLGRDIDRLTDAAAAAYGRPAGTALLPVPGSELAIRLLPVILGSRARVGVVGRTYSSHAAAWEETGATVRPLPALPDPAARDLDVVVLVNPNNPDGASVSRAELLGFAEAWTATGRKLIVDEAFADVAPELSLLAAERLPDGVLVLRSLGKFYGLAGLRVGFVAVAERAAMPWRRRLGDWPVSGPACAIAAAALLDTAWAATMRARLAADRARLEGMLVSGGLRILGGTDLFVLAEGPPGRDLVDAFAHAGILVRGFPHTPNRYRFGLPADEPAFARLAAACRSLAAAAPGR</sequence>
<dbReference type="RefSeq" id="WP_111357370.1">
    <property type="nucleotide sequence ID" value="NZ_NHSK01000143.1"/>
</dbReference>
<evidence type="ECO:0000256" key="3">
    <source>
        <dbReference type="RuleBase" id="RU000481"/>
    </source>
</evidence>
<proteinExistence type="inferred from homology"/>
<protein>
    <recommendedName>
        <fullName evidence="3">Aminotransferase</fullName>
        <ecNumber evidence="3">2.6.1.-</ecNumber>
    </recommendedName>
</protein>
<dbReference type="OrthoDB" id="9799304at2"/>
<dbReference type="Gene3D" id="3.40.640.10">
    <property type="entry name" value="Type I PLP-dependent aspartate aminotransferase-like (Major domain)"/>
    <property type="match status" value="1"/>
</dbReference>
<dbReference type="InterPro" id="IPR015424">
    <property type="entry name" value="PyrdxlP-dep_Trfase"/>
</dbReference>
<dbReference type="EMBL" id="NPEU01000111">
    <property type="protein sequence ID" value="RAI38715.1"/>
    <property type="molecule type" value="Genomic_DNA"/>
</dbReference>
<dbReference type="Proteomes" id="UP000248863">
    <property type="component" value="Unassembled WGS sequence"/>
</dbReference>
<dbReference type="AlphaFoldDB" id="A0A327KMZ2"/>
<evidence type="ECO:0000256" key="1">
    <source>
        <dbReference type="ARBA" id="ARBA00001933"/>
    </source>
</evidence>
<comment type="similarity">
    <text evidence="3">Belongs to the class-I pyridoxal-phosphate-dependent aminotransferase family.</text>
</comment>
<dbReference type="SUPFAM" id="SSF53383">
    <property type="entry name" value="PLP-dependent transferases"/>
    <property type="match status" value="1"/>
</dbReference>
<keyword evidence="2" id="KW-0663">Pyridoxal phosphate</keyword>
<accession>A0A327KMZ2</accession>
<evidence type="ECO:0000313" key="5">
    <source>
        <dbReference type="EMBL" id="RAI38715.1"/>
    </source>
</evidence>
<evidence type="ECO:0000313" key="6">
    <source>
        <dbReference type="Proteomes" id="UP000248863"/>
    </source>
</evidence>
<dbReference type="PANTHER" id="PTHR42885:SF1">
    <property type="entry name" value="THREONINE-PHOSPHATE DECARBOXYLASE"/>
    <property type="match status" value="1"/>
</dbReference>
<dbReference type="InterPro" id="IPR004838">
    <property type="entry name" value="NHTrfase_class1_PyrdxlP-BS"/>
</dbReference>
<dbReference type="InterPro" id="IPR015421">
    <property type="entry name" value="PyrdxlP-dep_Trfase_major"/>
</dbReference>
<evidence type="ECO:0000256" key="2">
    <source>
        <dbReference type="ARBA" id="ARBA00022898"/>
    </source>
</evidence>
<feature type="domain" description="Aminotransferase class I/classII large" evidence="4">
    <location>
        <begin position="76"/>
        <end position="323"/>
    </location>
</feature>
<dbReference type="GO" id="GO:0008483">
    <property type="term" value="F:transaminase activity"/>
    <property type="evidence" value="ECO:0007669"/>
    <property type="project" value="UniProtKB-KW"/>
</dbReference>
<organism evidence="5 6">
    <name type="scientific">Rhodoplanes elegans</name>
    <dbReference type="NCBI Taxonomy" id="29408"/>
    <lineage>
        <taxon>Bacteria</taxon>
        <taxon>Pseudomonadati</taxon>
        <taxon>Pseudomonadota</taxon>
        <taxon>Alphaproteobacteria</taxon>
        <taxon>Hyphomicrobiales</taxon>
        <taxon>Nitrobacteraceae</taxon>
        <taxon>Rhodoplanes</taxon>
    </lineage>
</organism>
<dbReference type="EC" id="2.6.1.-" evidence="3"/>
<dbReference type="Gene3D" id="3.90.1150.10">
    <property type="entry name" value="Aspartate Aminotransferase, domain 1"/>
    <property type="match status" value="1"/>
</dbReference>
<keyword evidence="3" id="KW-0808">Transferase</keyword>
<name>A0A327KMZ2_9BRAD</name>
<reference evidence="5 6" key="1">
    <citation type="submission" date="2017-07" db="EMBL/GenBank/DDBJ databases">
        <title>Draft Genome Sequences of Select Purple Nonsulfur Bacteria.</title>
        <authorList>
            <person name="Lasarre B."/>
            <person name="Mckinlay J.B."/>
        </authorList>
    </citation>
    <scope>NUCLEOTIDE SEQUENCE [LARGE SCALE GENOMIC DNA]</scope>
    <source>
        <strain evidence="5 6">DSM 11907</strain>
    </source>
</reference>
<comment type="caution">
    <text evidence="5">The sequence shown here is derived from an EMBL/GenBank/DDBJ whole genome shotgun (WGS) entry which is preliminary data.</text>
</comment>
<keyword evidence="6" id="KW-1185">Reference proteome</keyword>
<dbReference type="PANTHER" id="PTHR42885">
    <property type="entry name" value="HISTIDINOL-PHOSPHATE AMINOTRANSFERASE-RELATED"/>
    <property type="match status" value="1"/>
</dbReference>
<dbReference type="CDD" id="cd00609">
    <property type="entry name" value="AAT_like"/>
    <property type="match status" value="1"/>
</dbReference>
<dbReference type="Pfam" id="PF00155">
    <property type="entry name" value="Aminotran_1_2"/>
    <property type="match status" value="1"/>
</dbReference>
<gene>
    <name evidence="5" type="ORF">CH338_11790</name>
</gene>
<comment type="cofactor">
    <cofactor evidence="1 3">
        <name>pyridoxal 5'-phosphate</name>
        <dbReference type="ChEBI" id="CHEBI:597326"/>
    </cofactor>
</comment>